<feature type="transmembrane region" description="Helical" evidence="9">
    <location>
        <begin position="467"/>
        <end position="487"/>
    </location>
</feature>
<evidence type="ECO:0000256" key="7">
    <source>
        <dbReference type="RuleBase" id="RU003755"/>
    </source>
</evidence>
<feature type="compositionally biased region" description="Low complexity" evidence="8">
    <location>
        <begin position="22"/>
        <end position="41"/>
    </location>
</feature>
<evidence type="ECO:0000256" key="6">
    <source>
        <dbReference type="ARBA" id="ARBA00023136"/>
    </source>
</evidence>
<feature type="transmembrane region" description="Helical" evidence="9">
    <location>
        <begin position="247"/>
        <end position="265"/>
    </location>
</feature>
<dbReference type="Proteomes" id="UP000594262">
    <property type="component" value="Unplaced"/>
</dbReference>
<keyword evidence="7" id="KW-0813">Transport</keyword>
<dbReference type="Pfam" id="PF00854">
    <property type="entry name" value="PTR2"/>
    <property type="match status" value="1"/>
</dbReference>
<feature type="transmembrane region" description="Helical" evidence="9">
    <location>
        <begin position="331"/>
        <end position="352"/>
    </location>
</feature>
<evidence type="ECO:0000256" key="1">
    <source>
        <dbReference type="ARBA" id="ARBA00004141"/>
    </source>
</evidence>
<dbReference type="GO" id="GO:0006857">
    <property type="term" value="P:oligopeptide transport"/>
    <property type="evidence" value="ECO:0007669"/>
    <property type="project" value="InterPro"/>
</dbReference>
<comment type="subcellular location">
    <subcellularLocation>
        <location evidence="1 7">Membrane</location>
        <topology evidence="1 7">Multi-pass membrane protein</topology>
    </subcellularLocation>
</comment>
<dbReference type="OrthoDB" id="8904098at2759"/>
<keyword evidence="5 9" id="KW-1133">Transmembrane helix</keyword>
<dbReference type="InterPro" id="IPR000109">
    <property type="entry name" value="POT_fam"/>
</dbReference>
<dbReference type="RefSeq" id="XP_066927078.1">
    <property type="nucleotide sequence ID" value="XM_067070977.1"/>
</dbReference>
<reference evidence="10" key="1">
    <citation type="submission" date="2021-01" db="UniProtKB">
        <authorList>
            <consortium name="EnsemblMetazoa"/>
        </authorList>
    </citation>
    <scope>IDENTIFICATION</scope>
</reference>
<feature type="transmembrane region" description="Helical" evidence="9">
    <location>
        <begin position="410"/>
        <end position="431"/>
    </location>
</feature>
<dbReference type="EnsemblMetazoa" id="CLYHEMT014949.1">
    <property type="protein sequence ID" value="CLYHEMP014949.1"/>
    <property type="gene ID" value="CLYHEMG014949"/>
</dbReference>
<feature type="region of interest" description="Disordered" evidence="8">
    <location>
        <begin position="1"/>
        <end position="50"/>
    </location>
</feature>
<dbReference type="Gene3D" id="1.20.1250.20">
    <property type="entry name" value="MFS general substrate transporter like domains"/>
    <property type="match status" value="1"/>
</dbReference>
<evidence type="ECO:0000256" key="5">
    <source>
        <dbReference type="ARBA" id="ARBA00022989"/>
    </source>
</evidence>
<evidence type="ECO:0000256" key="4">
    <source>
        <dbReference type="ARBA" id="ARBA00022856"/>
    </source>
</evidence>
<protein>
    <submittedName>
        <fullName evidence="10">Uncharacterized protein</fullName>
    </submittedName>
</protein>
<dbReference type="GO" id="GO:0016020">
    <property type="term" value="C:membrane"/>
    <property type="evidence" value="ECO:0007669"/>
    <property type="project" value="UniProtKB-SubCell"/>
</dbReference>
<dbReference type="GeneID" id="136814428"/>
<keyword evidence="4" id="KW-0653">Protein transport</keyword>
<keyword evidence="3 7" id="KW-0812">Transmembrane</keyword>
<keyword evidence="4" id="KW-0571">Peptide transport</keyword>
<feature type="compositionally biased region" description="Polar residues" evidence="8">
    <location>
        <begin position="1"/>
        <end position="13"/>
    </location>
</feature>
<feature type="transmembrane region" description="Helical" evidence="9">
    <location>
        <begin position="376"/>
        <end position="398"/>
    </location>
</feature>
<dbReference type="InterPro" id="IPR018456">
    <property type="entry name" value="PTR2_symporter_CS"/>
</dbReference>
<feature type="transmembrane region" description="Helical" evidence="9">
    <location>
        <begin position="220"/>
        <end position="241"/>
    </location>
</feature>
<dbReference type="GO" id="GO:0022857">
    <property type="term" value="F:transmembrane transporter activity"/>
    <property type="evidence" value="ECO:0007669"/>
    <property type="project" value="InterPro"/>
</dbReference>
<dbReference type="AlphaFoldDB" id="A0A7M5WYH2"/>
<comment type="similarity">
    <text evidence="2 7">Belongs to the major facilitator superfamily. Proton-dependent oligopeptide transporter (POT/PTR) (TC 2.A.17) family.</text>
</comment>
<accession>A0A7M5WYH2</accession>
<name>A0A7M5WYH2_9CNID</name>
<evidence type="ECO:0000256" key="8">
    <source>
        <dbReference type="SAM" id="MobiDB-lite"/>
    </source>
</evidence>
<dbReference type="InterPro" id="IPR036259">
    <property type="entry name" value="MFS_trans_sf"/>
</dbReference>
<feature type="transmembrane region" description="Helical" evidence="9">
    <location>
        <begin position="106"/>
        <end position="127"/>
    </location>
</feature>
<feature type="transmembrane region" description="Helical" evidence="9">
    <location>
        <begin position="67"/>
        <end position="86"/>
    </location>
</feature>
<dbReference type="PROSITE" id="PS01023">
    <property type="entry name" value="PTR2_2"/>
    <property type="match status" value="1"/>
</dbReference>
<keyword evidence="6 9" id="KW-0472">Membrane</keyword>
<proteinExistence type="inferred from homology"/>
<feature type="transmembrane region" description="Helical" evidence="9">
    <location>
        <begin position="499"/>
        <end position="519"/>
    </location>
</feature>
<organism evidence="10 11">
    <name type="scientific">Clytia hemisphaerica</name>
    <dbReference type="NCBI Taxonomy" id="252671"/>
    <lineage>
        <taxon>Eukaryota</taxon>
        <taxon>Metazoa</taxon>
        <taxon>Cnidaria</taxon>
        <taxon>Hydrozoa</taxon>
        <taxon>Hydroidolina</taxon>
        <taxon>Leptothecata</taxon>
        <taxon>Obeliida</taxon>
        <taxon>Clytiidae</taxon>
        <taxon>Clytia</taxon>
    </lineage>
</organism>
<keyword evidence="11" id="KW-1185">Reference proteome</keyword>
<evidence type="ECO:0000256" key="9">
    <source>
        <dbReference type="SAM" id="Phobius"/>
    </source>
</evidence>
<sequence>MVNDKSISFPMSDTDNEDDESLMASGRSSSLNSLSQPLLSSDESERNKKPRRHVLSDRLFAERNKKLAKFCVMLTVTLERTAYYGLLGNLAYFTNVYLDYTADESVNVTLGFSGLTWISCFIGGILGDSLLGRFNTIITGLIIYIVGYANMSYIAHIMNHEIDDDDFDRGRQKLFVGWFLGSLFLISLGEGCFKSNMSPFGADQIDSNSDNSELRSFFNYFYWAINIGSLMGFSLIVWIQIHFGFCTGYVVPLSLLGLGALIFIVPRQRNYHILLPKKNVIMIIKILWNALTGKRPHSAYEEYNPMDGRLDRAKIKYGGKFLDSDVDDVKVLVSLFPTLLFLIIYCSCYYQVNGLFLVQGMHMRIPTMENEEIPAAWLQLVNNITVLFLVPVIDQFVYPKLDSLFERAPHLFRMSIGMIIASLAMVSAGLVEYHRKNTAGSHTNEVNDEHIRILARNFSIFYQIPQYVLLGISEIFVLITGLEFAYCRAPRSMQSFVTSLFFVVNGIGALLTSAIIVLGNKLGFNFIGKDSSKLSRDDPVPHLTGNLDHFFYFMACLNFLNWILFVIYSLRKSRKKQRRDLERTVAAFIQGSYEDSLRASPT</sequence>
<feature type="transmembrane region" description="Helical" evidence="9">
    <location>
        <begin position="550"/>
        <end position="570"/>
    </location>
</feature>
<feature type="transmembrane region" description="Helical" evidence="9">
    <location>
        <begin position="175"/>
        <end position="193"/>
    </location>
</feature>
<dbReference type="PANTHER" id="PTHR11654">
    <property type="entry name" value="OLIGOPEPTIDE TRANSPORTER-RELATED"/>
    <property type="match status" value="1"/>
</dbReference>
<evidence type="ECO:0000313" key="10">
    <source>
        <dbReference type="EnsemblMetazoa" id="CLYHEMP014949.1"/>
    </source>
</evidence>
<feature type="transmembrane region" description="Helical" evidence="9">
    <location>
        <begin position="134"/>
        <end position="155"/>
    </location>
</feature>
<dbReference type="SUPFAM" id="SSF103473">
    <property type="entry name" value="MFS general substrate transporter"/>
    <property type="match status" value="1"/>
</dbReference>
<evidence type="ECO:0000256" key="2">
    <source>
        <dbReference type="ARBA" id="ARBA00005982"/>
    </source>
</evidence>
<evidence type="ECO:0000256" key="3">
    <source>
        <dbReference type="ARBA" id="ARBA00022692"/>
    </source>
</evidence>
<evidence type="ECO:0000313" key="11">
    <source>
        <dbReference type="Proteomes" id="UP000594262"/>
    </source>
</evidence>